<feature type="transmembrane region" description="Helical" evidence="1">
    <location>
        <begin position="113"/>
        <end position="130"/>
    </location>
</feature>
<feature type="transmembrane region" description="Helical" evidence="1">
    <location>
        <begin position="14"/>
        <end position="32"/>
    </location>
</feature>
<comment type="caution">
    <text evidence="2">The sequence shown here is derived from an EMBL/GenBank/DDBJ whole genome shotgun (WGS) entry which is preliminary data.</text>
</comment>
<keyword evidence="1" id="KW-0472">Membrane</keyword>
<feature type="transmembrane region" description="Helical" evidence="1">
    <location>
        <begin position="38"/>
        <end position="59"/>
    </location>
</feature>
<name>A0ABW5QBL8_9BACI</name>
<accession>A0ABW5QBL8</accession>
<reference evidence="3" key="1">
    <citation type="journal article" date="2019" name="Int. J. Syst. Evol. Microbiol.">
        <title>The Global Catalogue of Microorganisms (GCM) 10K type strain sequencing project: providing services to taxonomists for standard genome sequencing and annotation.</title>
        <authorList>
            <consortium name="The Broad Institute Genomics Platform"/>
            <consortium name="The Broad Institute Genome Sequencing Center for Infectious Disease"/>
            <person name="Wu L."/>
            <person name="Ma J."/>
        </authorList>
    </citation>
    <scope>NUCLEOTIDE SEQUENCE [LARGE SCALE GENOMIC DNA]</scope>
    <source>
        <strain evidence="3">TISTR 1571</strain>
    </source>
</reference>
<proteinExistence type="predicted"/>
<evidence type="ECO:0000313" key="3">
    <source>
        <dbReference type="Proteomes" id="UP001597452"/>
    </source>
</evidence>
<evidence type="ECO:0008006" key="4">
    <source>
        <dbReference type="Google" id="ProtNLM"/>
    </source>
</evidence>
<feature type="transmembrane region" description="Helical" evidence="1">
    <location>
        <begin position="201"/>
        <end position="221"/>
    </location>
</feature>
<feature type="transmembrane region" description="Helical" evidence="1">
    <location>
        <begin position="142"/>
        <end position="161"/>
    </location>
</feature>
<evidence type="ECO:0000313" key="2">
    <source>
        <dbReference type="EMBL" id="MFD2639276.1"/>
    </source>
</evidence>
<keyword evidence="1" id="KW-1133">Transmembrane helix</keyword>
<feature type="transmembrane region" description="Helical" evidence="1">
    <location>
        <begin position="264"/>
        <end position="282"/>
    </location>
</feature>
<keyword evidence="1" id="KW-0812">Transmembrane</keyword>
<feature type="transmembrane region" description="Helical" evidence="1">
    <location>
        <begin position="173"/>
        <end position="194"/>
    </location>
</feature>
<dbReference type="RefSeq" id="WP_377329123.1">
    <property type="nucleotide sequence ID" value="NZ_JBHUMZ010000023.1"/>
</dbReference>
<dbReference type="EMBL" id="JBHUMZ010000023">
    <property type="protein sequence ID" value="MFD2639276.1"/>
    <property type="molecule type" value="Genomic_DNA"/>
</dbReference>
<organism evidence="2 3">
    <name type="scientific">Piscibacillus salipiscarius</name>
    <dbReference type="NCBI Taxonomy" id="299480"/>
    <lineage>
        <taxon>Bacteria</taxon>
        <taxon>Bacillati</taxon>
        <taxon>Bacillota</taxon>
        <taxon>Bacilli</taxon>
        <taxon>Bacillales</taxon>
        <taxon>Bacillaceae</taxon>
        <taxon>Piscibacillus</taxon>
    </lineage>
</organism>
<feature type="transmembrane region" description="Helical" evidence="1">
    <location>
        <begin position="66"/>
        <end position="93"/>
    </location>
</feature>
<dbReference type="Proteomes" id="UP001597452">
    <property type="component" value="Unassembled WGS sequence"/>
</dbReference>
<sequence>MKNQDSAILKWQKILVEIMTVWIVMVASSIFSRTEPNIVGFFIWLGIAIGIYAMVRIYFKHQLKYIYLLFLAFPLAFFGVLLGFTLIQSAALSGIIAWRMVKHEKDPDSETETFFIGISVLVVFITYMTAHYGELDNGDQIIWMLIIQIFILVVGNLLHNLNAFNNDQNVKKNGITVTGVIALTFGLSSLLLVLFPLIRKVFYLIINGIISLFTFLLAPFFNWVETIEPEQKDGEIEQQDWEDRGQEKQEYTTLDSEPVITSEHILVVFLMLVAIIILIVVFKNREQLLSKINFNKDQGDLVSNSSRTDDRRLWRRQTITKAPNNDIRKAFYKLEKWATDHELGRYLDESIEDWLRRYELTEMIDEKAINIYRDVRYGEREVKPDYKKRYFDQINQLKSVLKDRYITESKKDTQ</sequence>
<keyword evidence="3" id="KW-1185">Reference proteome</keyword>
<gene>
    <name evidence="2" type="ORF">ACFSW4_10395</name>
</gene>
<evidence type="ECO:0000256" key="1">
    <source>
        <dbReference type="SAM" id="Phobius"/>
    </source>
</evidence>
<protein>
    <recommendedName>
        <fullName evidence="4">DUF4129 domain-containing protein</fullName>
    </recommendedName>
</protein>